<proteinExistence type="predicted"/>
<name>A0A832AXP2_9CREN</name>
<comment type="caution">
    <text evidence="1">The sequence shown here is derived from an EMBL/GenBank/DDBJ whole genome shotgun (WGS) entry which is preliminary data.</text>
</comment>
<dbReference type="EMBL" id="DTAU01000146">
    <property type="protein sequence ID" value="HFQ79567.1"/>
    <property type="molecule type" value="Genomic_DNA"/>
</dbReference>
<reference evidence="1" key="1">
    <citation type="journal article" date="2020" name="mSystems">
        <title>Genome- and Community-Level Interaction Insights into Carbon Utilization and Element Cycling Functions of Hydrothermarchaeota in Hydrothermal Sediment.</title>
        <authorList>
            <person name="Zhou Z."/>
            <person name="Liu Y."/>
            <person name="Xu W."/>
            <person name="Pan J."/>
            <person name="Luo Z.H."/>
            <person name="Li M."/>
        </authorList>
    </citation>
    <scope>NUCLEOTIDE SEQUENCE</scope>
    <source>
        <strain evidence="1">SpSt-629</strain>
    </source>
</reference>
<evidence type="ECO:0000313" key="1">
    <source>
        <dbReference type="EMBL" id="HFQ79567.1"/>
    </source>
</evidence>
<sequence length="89" mass="10454">MNIDRIDVYLAFKELGSSNTLFDMVKIPINIDKCYYSDICVLMPKLEPEDIYRVATKSETFPPRTTYHKTYLKNLYVIYPLKLLQKLGV</sequence>
<gene>
    <name evidence="1" type="ORF">ENT99_07735</name>
</gene>
<organism evidence="1">
    <name type="scientific">Ignisphaera aggregans</name>
    <dbReference type="NCBI Taxonomy" id="334771"/>
    <lineage>
        <taxon>Archaea</taxon>
        <taxon>Thermoproteota</taxon>
        <taxon>Thermoprotei</taxon>
        <taxon>Desulfurococcales</taxon>
        <taxon>Desulfurococcaceae</taxon>
        <taxon>Ignisphaera</taxon>
    </lineage>
</organism>
<protein>
    <submittedName>
        <fullName evidence="1">Uncharacterized protein</fullName>
    </submittedName>
</protein>
<dbReference type="AlphaFoldDB" id="A0A832AXP2"/>
<accession>A0A832AXP2</accession>